<dbReference type="SUPFAM" id="SSF143120">
    <property type="entry name" value="YefM-like"/>
    <property type="match status" value="1"/>
</dbReference>
<dbReference type="Proteomes" id="UP001242480">
    <property type="component" value="Unassembled WGS sequence"/>
</dbReference>
<comment type="similarity">
    <text evidence="1 2">Belongs to the phD/YefM antitoxin family.</text>
</comment>
<dbReference type="EMBL" id="JAUSVX010000028">
    <property type="protein sequence ID" value="MDQ0474975.1"/>
    <property type="molecule type" value="Genomic_DNA"/>
</dbReference>
<proteinExistence type="inferred from homology"/>
<evidence type="ECO:0000313" key="4">
    <source>
        <dbReference type="Proteomes" id="UP001242480"/>
    </source>
</evidence>
<name>A0ABU0JMU8_9HYPH</name>
<organism evidence="3 4">
    <name type="scientific">Labrys wisconsinensis</name>
    <dbReference type="NCBI Taxonomy" id="425677"/>
    <lineage>
        <taxon>Bacteria</taxon>
        <taxon>Pseudomonadati</taxon>
        <taxon>Pseudomonadota</taxon>
        <taxon>Alphaproteobacteria</taxon>
        <taxon>Hyphomicrobiales</taxon>
        <taxon>Xanthobacteraceae</taxon>
        <taxon>Labrys</taxon>
    </lineage>
</organism>
<reference evidence="3 4" key="1">
    <citation type="submission" date="2023-07" db="EMBL/GenBank/DDBJ databases">
        <title>Genomic Encyclopedia of Type Strains, Phase IV (KMG-IV): sequencing the most valuable type-strain genomes for metagenomic binning, comparative biology and taxonomic classification.</title>
        <authorList>
            <person name="Goeker M."/>
        </authorList>
    </citation>
    <scope>NUCLEOTIDE SEQUENCE [LARGE SCALE GENOMIC DNA]</scope>
    <source>
        <strain evidence="3 4">DSM 19619</strain>
    </source>
</reference>
<evidence type="ECO:0000256" key="2">
    <source>
        <dbReference type="RuleBase" id="RU362080"/>
    </source>
</evidence>
<comment type="caution">
    <text evidence="3">The sequence shown here is derived from an EMBL/GenBank/DDBJ whole genome shotgun (WGS) entry which is preliminary data.</text>
</comment>
<dbReference type="Gene3D" id="3.40.1620.10">
    <property type="entry name" value="YefM-like domain"/>
    <property type="match status" value="1"/>
</dbReference>
<gene>
    <name evidence="3" type="ORF">QO011_008017</name>
</gene>
<protein>
    <recommendedName>
        <fullName evidence="2">Antitoxin</fullName>
    </recommendedName>
</protein>
<keyword evidence="4" id="KW-1185">Reference proteome</keyword>
<dbReference type="NCBIfam" id="TIGR01552">
    <property type="entry name" value="phd_fam"/>
    <property type="match status" value="1"/>
</dbReference>
<dbReference type="InterPro" id="IPR036165">
    <property type="entry name" value="YefM-like_sf"/>
</dbReference>
<accession>A0ABU0JMU8</accession>
<comment type="function">
    <text evidence="2">Antitoxin component of a type II toxin-antitoxin (TA) system.</text>
</comment>
<dbReference type="Pfam" id="PF02604">
    <property type="entry name" value="PhdYeFM_antitox"/>
    <property type="match status" value="1"/>
</dbReference>
<dbReference type="RefSeq" id="WP_307285507.1">
    <property type="nucleotide sequence ID" value="NZ_JAUSVX010000028.1"/>
</dbReference>
<evidence type="ECO:0000256" key="1">
    <source>
        <dbReference type="ARBA" id="ARBA00009981"/>
    </source>
</evidence>
<evidence type="ECO:0000313" key="3">
    <source>
        <dbReference type="EMBL" id="MDQ0474975.1"/>
    </source>
</evidence>
<sequence>MKQFSFSDLNRISGEVLDAAMVEPVALTKHGKEKLVIIPMEQYRRLIDKVHAYTLEDAPQDIHAGLMQGIDAILTGNRGDDA</sequence>
<dbReference type="InterPro" id="IPR006442">
    <property type="entry name" value="Antitoxin_Phd/YefM"/>
</dbReference>